<evidence type="ECO:0000256" key="1">
    <source>
        <dbReference type="ARBA" id="ARBA00022801"/>
    </source>
</evidence>
<dbReference type="SUPFAM" id="SSF49785">
    <property type="entry name" value="Galactose-binding domain-like"/>
    <property type="match status" value="1"/>
</dbReference>
<proteinExistence type="predicted"/>
<sequence length="258" mass="27488">MALYGDGEESSPPRTFKVEAAIQPTITTVVDTLGNSIGNGGSTLQGTVAISGNAPGNTQVDLYDSNSFLKSVTVSSGSWSLPQTKFDIGSHAITAHSTNGTGLTSPERRFTINAALTRDFTNFDNQNWNGWTPGAGAPAGDLTLRNDSGNWRLNNYTHTHRSSGVIIQKTLTNLLPNRQYRFSLKIARYDGRNAVPSISIRAAGTTIGGPLSITSMSWVTLAGTFTASNTQMLLEVFSHVATGGGNDYEMDDLEIVPV</sequence>
<dbReference type="InterPro" id="IPR003305">
    <property type="entry name" value="CenC_carb-bd"/>
</dbReference>
<feature type="domain" description="CBM-cenC" evidence="2">
    <location>
        <begin position="122"/>
        <end position="236"/>
    </location>
</feature>
<dbReference type="Proteomes" id="UP000286351">
    <property type="component" value="Unassembled WGS sequence"/>
</dbReference>
<comment type="caution">
    <text evidence="3">The sequence shown here is derived from an EMBL/GenBank/DDBJ whole genome shotgun (WGS) entry which is preliminary data.</text>
</comment>
<evidence type="ECO:0000313" key="3">
    <source>
        <dbReference type="EMBL" id="RON41516.1"/>
    </source>
</evidence>
<dbReference type="InterPro" id="IPR008979">
    <property type="entry name" value="Galactose-bd-like_sf"/>
</dbReference>
<dbReference type="Pfam" id="PF02018">
    <property type="entry name" value="CBM_4_9"/>
    <property type="match status" value="1"/>
</dbReference>
<keyword evidence="1" id="KW-0378">Hydrolase</keyword>
<dbReference type="GO" id="GO:0016798">
    <property type="term" value="F:hydrolase activity, acting on glycosyl bonds"/>
    <property type="evidence" value="ECO:0007669"/>
    <property type="project" value="InterPro"/>
</dbReference>
<dbReference type="Gene3D" id="2.60.120.260">
    <property type="entry name" value="Galactose-binding domain-like"/>
    <property type="match status" value="1"/>
</dbReference>
<accession>A0A423JUY7</accession>
<evidence type="ECO:0000313" key="4">
    <source>
        <dbReference type="Proteomes" id="UP000286351"/>
    </source>
</evidence>
<evidence type="ECO:0000259" key="2">
    <source>
        <dbReference type="Pfam" id="PF02018"/>
    </source>
</evidence>
<reference evidence="3 4" key="1">
    <citation type="submission" date="2016-10" db="EMBL/GenBank/DDBJ databases">
        <title>Comparative genome analysis of multiple Pseudomonas spp. focuses on biocontrol and plant growth promoting traits.</title>
        <authorList>
            <person name="Tao X.-Y."/>
            <person name="Taylor C.G."/>
        </authorList>
    </citation>
    <scope>NUCLEOTIDE SEQUENCE [LARGE SCALE GENOMIC DNA]</scope>
    <source>
        <strain evidence="3 4">38D4</strain>
    </source>
</reference>
<gene>
    <name evidence="3" type="ORF">BK664_02925</name>
</gene>
<name>A0A423JUY7_9PSED</name>
<dbReference type="AlphaFoldDB" id="A0A423JUY7"/>
<organism evidence="3 4">
    <name type="scientific">Pseudomonas brassicacearum</name>
    <dbReference type="NCBI Taxonomy" id="930166"/>
    <lineage>
        <taxon>Bacteria</taxon>
        <taxon>Pseudomonadati</taxon>
        <taxon>Pseudomonadota</taxon>
        <taxon>Gammaproteobacteria</taxon>
        <taxon>Pseudomonadales</taxon>
        <taxon>Pseudomonadaceae</taxon>
        <taxon>Pseudomonas</taxon>
    </lineage>
</organism>
<protein>
    <recommendedName>
        <fullName evidence="2">CBM-cenC domain-containing protein</fullName>
    </recommendedName>
</protein>
<dbReference type="EMBL" id="MOBO01000002">
    <property type="protein sequence ID" value="RON41516.1"/>
    <property type="molecule type" value="Genomic_DNA"/>
</dbReference>